<dbReference type="InterPro" id="IPR050222">
    <property type="entry name" value="MATE_MdtK"/>
</dbReference>
<evidence type="ECO:0000313" key="12">
    <source>
        <dbReference type="Proteomes" id="UP000219050"/>
    </source>
</evidence>
<evidence type="ECO:0000256" key="2">
    <source>
        <dbReference type="ARBA" id="ARBA00022448"/>
    </source>
</evidence>
<keyword evidence="8 10" id="KW-0472">Membrane</keyword>
<feature type="transmembrane region" description="Helical" evidence="10">
    <location>
        <begin position="276"/>
        <end position="298"/>
    </location>
</feature>
<dbReference type="InterPro" id="IPR048279">
    <property type="entry name" value="MdtK-like"/>
</dbReference>
<dbReference type="CDD" id="cd13131">
    <property type="entry name" value="MATE_NorM_like"/>
    <property type="match status" value="1"/>
</dbReference>
<evidence type="ECO:0000256" key="8">
    <source>
        <dbReference type="ARBA" id="ARBA00023136"/>
    </source>
</evidence>
<dbReference type="GO" id="GO:0042910">
    <property type="term" value="F:xenobiotic transmembrane transporter activity"/>
    <property type="evidence" value="ECO:0007669"/>
    <property type="project" value="InterPro"/>
</dbReference>
<reference evidence="11 12" key="1">
    <citation type="submission" date="2017-05" db="EMBL/GenBank/DDBJ databases">
        <title>Comparative genomic and metabolic analysis of manganese-oxidizing mechanisms in Celeribater manganoxidans DY25T: its adaption to the environment of polymetallic nodule.</title>
        <authorList>
            <person name="Wang X."/>
        </authorList>
    </citation>
    <scope>NUCLEOTIDE SEQUENCE [LARGE SCALE GENOMIC DNA]</scope>
    <source>
        <strain evidence="11 12">DY25</strain>
    </source>
</reference>
<keyword evidence="4" id="KW-1003">Cell membrane</keyword>
<keyword evidence="7" id="KW-0406">Ion transport</keyword>
<organism evidence="11 12">
    <name type="scientific">Pacificitalea manganoxidans</name>
    <dbReference type="NCBI Taxonomy" id="1411902"/>
    <lineage>
        <taxon>Bacteria</taxon>
        <taxon>Pseudomonadati</taxon>
        <taxon>Pseudomonadota</taxon>
        <taxon>Alphaproteobacteria</taxon>
        <taxon>Rhodobacterales</taxon>
        <taxon>Paracoccaceae</taxon>
        <taxon>Pacificitalea</taxon>
    </lineage>
</organism>
<dbReference type="RefSeq" id="WP_097372820.1">
    <property type="nucleotide sequence ID" value="NZ_CP021404.1"/>
</dbReference>
<dbReference type="PANTHER" id="PTHR43298">
    <property type="entry name" value="MULTIDRUG RESISTANCE PROTEIN NORM-RELATED"/>
    <property type="match status" value="1"/>
</dbReference>
<keyword evidence="12" id="KW-1185">Reference proteome</keyword>
<proteinExistence type="predicted"/>
<dbReference type="GO" id="GO:0015297">
    <property type="term" value="F:antiporter activity"/>
    <property type="evidence" value="ECO:0007669"/>
    <property type="project" value="UniProtKB-KW"/>
</dbReference>
<evidence type="ECO:0000256" key="10">
    <source>
        <dbReference type="SAM" id="Phobius"/>
    </source>
</evidence>
<dbReference type="Pfam" id="PF01554">
    <property type="entry name" value="MatE"/>
    <property type="match status" value="2"/>
</dbReference>
<accession>A0A291LX93</accession>
<dbReference type="InterPro" id="IPR002528">
    <property type="entry name" value="MATE_fam"/>
</dbReference>
<feature type="transmembrane region" description="Helical" evidence="10">
    <location>
        <begin position="238"/>
        <end position="256"/>
    </location>
</feature>
<dbReference type="GO" id="GO:0005886">
    <property type="term" value="C:plasma membrane"/>
    <property type="evidence" value="ECO:0007669"/>
    <property type="project" value="UniProtKB-SubCell"/>
</dbReference>
<feature type="transmembrane region" description="Helical" evidence="10">
    <location>
        <begin position="319"/>
        <end position="341"/>
    </location>
</feature>
<keyword evidence="6 10" id="KW-1133">Transmembrane helix</keyword>
<evidence type="ECO:0000256" key="3">
    <source>
        <dbReference type="ARBA" id="ARBA00022449"/>
    </source>
</evidence>
<evidence type="ECO:0000256" key="4">
    <source>
        <dbReference type="ARBA" id="ARBA00022475"/>
    </source>
</evidence>
<dbReference type="NCBIfam" id="TIGR00797">
    <property type="entry name" value="matE"/>
    <property type="match status" value="1"/>
</dbReference>
<evidence type="ECO:0000256" key="7">
    <source>
        <dbReference type="ARBA" id="ARBA00023065"/>
    </source>
</evidence>
<evidence type="ECO:0000256" key="1">
    <source>
        <dbReference type="ARBA" id="ARBA00004429"/>
    </source>
</evidence>
<evidence type="ECO:0000256" key="6">
    <source>
        <dbReference type="ARBA" id="ARBA00022989"/>
    </source>
</evidence>
<feature type="transmembrane region" description="Helical" evidence="10">
    <location>
        <begin position="46"/>
        <end position="72"/>
    </location>
</feature>
<dbReference type="PIRSF" id="PIRSF006603">
    <property type="entry name" value="DinF"/>
    <property type="match status" value="1"/>
</dbReference>
<dbReference type="AlphaFoldDB" id="A0A291LX93"/>
<feature type="transmembrane region" description="Helical" evidence="10">
    <location>
        <begin position="93"/>
        <end position="111"/>
    </location>
</feature>
<dbReference type="Proteomes" id="UP000219050">
    <property type="component" value="Chromosome"/>
</dbReference>
<dbReference type="OrthoDB" id="9780160at2"/>
<feature type="transmembrane region" description="Helical" evidence="10">
    <location>
        <begin position="393"/>
        <end position="415"/>
    </location>
</feature>
<evidence type="ECO:0000256" key="5">
    <source>
        <dbReference type="ARBA" id="ARBA00022692"/>
    </source>
</evidence>
<gene>
    <name evidence="11" type="ORF">CBW24_04615</name>
</gene>
<feature type="transmembrane region" description="Helical" evidence="10">
    <location>
        <begin position="12"/>
        <end position="34"/>
    </location>
</feature>
<keyword evidence="5 10" id="KW-0812">Transmembrane</keyword>
<feature type="transmembrane region" description="Helical" evidence="10">
    <location>
        <begin position="353"/>
        <end position="372"/>
    </location>
</feature>
<evidence type="ECO:0000256" key="9">
    <source>
        <dbReference type="ARBA" id="ARBA00031636"/>
    </source>
</evidence>
<feature type="transmembrane region" description="Helical" evidence="10">
    <location>
        <begin position="197"/>
        <end position="218"/>
    </location>
</feature>
<feature type="transmembrane region" description="Helical" evidence="10">
    <location>
        <begin position="131"/>
        <end position="149"/>
    </location>
</feature>
<keyword evidence="2" id="KW-0813">Transport</keyword>
<comment type="subcellular location">
    <subcellularLocation>
        <location evidence="1">Cell inner membrane</location>
        <topology evidence="1">Multi-pass membrane protein</topology>
    </subcellularLocation>
</comment>
<evidence type="ECO:0000313" key="11">
    <source>
        <dbReference type="EMBL" id="ATI41353.1"/>
    </source>
</evidence>
<protein>
    <recommendedName>
        <fullName evidence="9">Multidrug-efflux transporter</fullName>
    </recommendedName>
</protein>
<feature type="transmembrane region" description="Helical" evidence="10">
    <location>
        <begin position="161"/>
        <end position="185"/>
    </location>
</feature>
<name>A0A291LX93_9RHOB</name>
<feature type="transmembrane region" description="Helical" evidence="10">
    <location>
        <begin position="421"/>
        <end position="442"/>
    </location>
</feature>
<keyword evidence="3" id="KW-0050">Antiport</keyword>
<dbReference type="PANTHER" id="PTHR43298:SF2">
    <property type="entry name" value="FMN_FAD EXPORTER YEEO-RELATED"/>
    <property type="match status" value="1"/>
</dbReference>
<dbReference type="EMBL" id="CP021404">
    <property type="protein sequence ID" value="ATI41353.1"/>
    <property type="molecule type" value="Genomic_DNA"/>
</dbReference>
<dbReference type="GO" id="GO:0006811">
    <property type="term" value="P:monoatomic ion transport"/>
    <property type="evidence" value="ECO:0007669"/>
    <property type="project" value="UniProtKB-KW"/>
</dbReference>
<dbReference type="KEGG" id="cmag:CBW24_04615"/>
<sequence>MSEPVPYSRHARTLLILGLPLIGGNVGQMAVQVIDTLMLGWYDVSALAAVILGSTFWFVLFILGSGLAWAVSPLVAAAEASGDHVRIRRVSRMGLWASALYAVAVLPLMWFSQPLLSALGQDPDLAEAAQSYLRITGWGMIPALGVMVLKSYLAAMDRAGITMWITLAAAAANAVLNYALIFGNWGMPELGIRGSAIASLMVHVVSIIGLVIYARRVFPEHDLFRRLWRPDWEICSEILRMGGPIGLTSLAEVGLFSATSVMMGWLGEIPLAAHGIALQVISVMFMVHVGLAQAATILAGRAMGRGDTRGLARGGRTAIAMSLGFAVLTIGIFVTLPALLIGMFVDPADPDRALILATGVPLLLVAAVFQLADAMQVVALGLLRGIRDTKVPMLIAAIAYWPVGMPVAYLLGFTLDYRGPGVWMGLTFGLGVAAILLLWRFWGPGLRAVRRGPAGAATT</sequence>